<reference evidence="5" key="1">
    <citation type="journal article" date="2014" name="Int. J. Syst. Evol. Microbiol.">
        <title>Complete genome sequence of Corynebacterium casei LMG S-19264T (=DSM 44701T), isolated from a smear-ripened cheese.</title>
        <authorList>
            <consortium name="US DOE Joint Genome Institute (JGI-PGF)"/>
            <person name="Walter F."/>
            <person name="Albersmeier A."/>
            <person name="Kalinowski J."/>
            <person name="Ruckert C."/>
        </authorList>
    </citation>
    <scope>NUCLEOTIDE SEQUENCE</scope>
    <source>
        <strain evidence="5">JCM 3035</strain>
    </source>
</reference>
<evidence type="ECO:0000256" key="3">
    <source>
        <dbReference type="ARBA" id="ARBA00022989"/>
    </source>
</evidence>
<dbReference type="AlphaFoldDB" id="A0A917R821"/>
<dbReference type="InterPro" id="IPR000537">
    <property type="entry name" value="UbiA_prenyltransferase"/>
</dbReference>
<dbReference type="Pfam" id="PF01040">
    <property type="entry name" value="UbiA"/>
    <property type="match status" value="1"/>
</dbReference>
<dbReference type="InterPro" id="IPR044878">
    <property type="entry name" value="UbiA_sf"/>
</dbReference>
<dbReference type="InterPro" id="IPR050475">
    <property type="entry name" value="Prenyltransferase_related"/>
</dbReference>
<dbReference type="EMBL" id="BMPQ01000020">
    <property type="protein sequence ID" value="GGK93948.1"/>
    <property type="molecule type" value="Genomic_DNA"/>
</dbReference>
<keyword evidence="5" id="KW-0808">Transferase</keyword>
<evidence type="ECO:0000256" key="2">
    <source>
        <dbReference type="ARBA" id="ARBA00022692"/>
    </source>
</evidence>
<dbReference type="CDD" id="cd13964">
    <property type="entry name" value="PT_UbiA_1"/>
    <property type="match status" value="1"/>
</dbReference>
<evidence type="ECO:0000256" key="4">
    <source>
        <dbReference type="ARBA" id="ARBA00023136"/>
    </source>
</evidence>
<evidence type="ECO:0000313" key="5">
    <source>
        <dbReference type="EMBL" id="GGK93948.1"/>
    </source>
</evidence>
<dbReference type="PANTHER" id="PTHR42723">
    <property type="entry name" value="CHLOROPHYLL SYNTHASE"/>
    <property type="match status" value="1"/>
</dbReference>
<proteinExistence type="predicted"/>
<dbReference type="NCBIfam" id="NF045897">
    <property type="entry name" value="SCO3242_trans"/>
    <property type="match status" value="1"/>
</dbReference>
<protein>
    <submittedName>
        <fullName evidence="5">Transferase</fullName>
    </submittedName>
</protein>
<name>A0A917R821_9ACTN</name>
<dbReference type="GO" id="GO:0016020">
    <property type="term" value="C:membrane"/>
    <property type="evidence" value="ECO:0007669"/>
    <property type="project" value="UniProtKB-SubCell"/>
</dbReference>
<evidence type="ECO:0000256" key="1">
    <source>
        <dbReference type="ARBA" id="ARBA00004141"/>
    </source>
</evidence>
<dbReference type="RefSeq" id="WP_189325235.1">
    <property type="nucleotide sequence ID" value="NZ_BMPQ01000020.1"/>
</dbReference>
<comment type="caution">
    <text evidence="5">The sequence shown here is derived from an EMBL/GenBank/DDBJ whole genome shotgun (WGS) entry which is preliminary data.</text>
</comment>
<evidence type="ECO:0000313" key="6">
    <source>
        <dbReference type="Proteomes" id="UP000637788"/>
    </source>
</evidence>
<organism evidence="5 6">
    <name type="scientific">Streptomyces flaveus</name>
    <dbReference type="NCBI Taxonomy" id="66370"/>
    <lineage>
        <taxon>Bacteria</taxon>
        <taxon>Bacillati</taxon>
        <taxon>Actinomycetota</taxon>
        <taxon>Actinomycetes</taxon>
        <taxon>Kitasatosporales</taxon>
        <taxon>Streptomycetaceae</taxon>
        <taxon>Streptomyces</taxon>
        <taxon>Streptomyces aurantiacus group</taxon>
    </lineage>
</organism>
<dbReference type="Proteomes" id="UP000637788">
    <property type="component" value="Unassembled WGS sequence"/>
</dbReference>
<keyword evidence="4" id="KW-0472">Membrane</keyword>
<accession>A0A917R821</accession>
<dbReference type="PANTHER" id="PTHR42723:SF1">
    <property type="entry name" value="CHLOROPHYLL SYNTHASE, CHLOROPLASTIC"/>
    <property type="match status" value="1"/>
</dbReference>
<keyword evidence="6" id="KW-1185">Reference proteome</keyword>
<keyword evidence="3" id="KW-1133">Transmembrane helix</keyword>
<dbReference type="Gene3D" id="1.10.357.140">
    <property type="entry name" value="UbiA prenyltransferase"/>
    <property type="match status" value="1"/>
</dbReference>
<gene>
    <name evidence="5" type="ORF">GCM10010094_63420</name>
</gene>
<dbReference type="GO" id="GO:0016765">
    <property type="term" value="F:transferase activity, transferring alkyl or aryl (other than methyl) groups"/>
    <property type="evidence" value="ECO:0007669"/>
    <property type="project" value="InterPro"/>
</dbReference>
<reference evidence="5" key="2">
    <citation type="submission" date="2020-09" db="EMBL/GenBank/DDBJ databases">
        <authorList>
            <person name="Sun Q."/>
            <person name="Ohkuma M."/>
        </authorList>
    </citation>
    <scope>NUCLEOTIDE SEQUENCE</scope>
    <source>
        <strain evidence="5">JCM 3035</strain>
    </source>
</reference>
<keyword evidence="2" id="KW-0812">Transmembrane</keyword>
<sequence length="315" mass="31188">MNDRKADVRFGSRPVRLADLASLVRAPAALSVPGDILAGAAAAGRPLGPRTVGTMASSVCLYWAGMALNDYADAPVDAVERPQRPVPSGRVPRRTALSLACGLTAAGLGLAALSGGRRGLGVALPLTGLVWAYDLKLKSTKAGPAAMAGARALDVLAGAVAAGGARNGSTGSGRRGLVPAALVGLHTYTLTALSRHEISGAPARLPATTLGVSAATALAAAGAAPSRSGRRPDARTAAVAAAGALGYLGTYGLAQVRAVRKPSGENVRRAVGAGILGMVPLQAALTARGGAPGVAAVLGAVHPLARRLARRVSPT</sequence>
<comment type="subcellular location">
    <subcellularLocation>
        <location evidence="1">Membrane</location>
        <topology evidence="1">Multi-pass membrane protein</topology>
    </subcellularLocation>
</comment>